<comment type="caution">
    <text evidence="7">The sequence shown here is derived from an EMBL/GenBank/DDBJ whole genome shotgun (WGS) entry which is preliminary data.</text>
</comment>
<dbReference type="Gene3D" id="3.40.50.300">
    <property type="entry name" value="P-loop containing nucleotide triphosphate hydrolases"/>
    <property type="match status" value="1"/>
</dbReference>
<evidence type="ECO:0000256" key="1">
    <source>
        <dbReference type="ARBA" id="ARBA00022741"/>
    </source>
</evidence>
<feature type="domain" description="CobW C-terminal" evidence="6">
    <location>
        <begin position="246"/>
        <end position="334"/>
    </location>
</feature>
<dbReference type="InterPro" id="IPR003495">
    <property type="entry name" value="CobW/HypB/UreG_nucleotide-bd"/>
</dbReference>
<gene>
    <name evidence="7" type="ORF">CLV40_104410</name>
</gene>
<dbReference type="SUPFAM" id="SSF52540">
    <property type="entry name" value="P-loop containing nucleoside triphosphate hydrolases"/>
    <property type="match status" value="1"/>
</dbReference>
<dbReference type="GO" id="GO:0000166">
    <property type="term" value="F:nucleotide binding"/>
    <property type="evidence" value="ECO:0007669"/>
    <property type="project" value="UniProtKB-KW"/>
</dbReference>
<dbReference type="Pfam" id="PF02492">
    <property type="entry name" value="cobW"/>
    <property type="match status" value="1"/>
</dbReference>
<dbReference type="SUPFAM" id="SSF90002">
    <property type="entry name" value="Hypothetical protein YjiA, C-terminal domain"/>
    <property type="match status" value="1"/>
</dbReference>
<dbReference type="Pfam" id="PF07683">
    <property type="entry name" value="CobW_C"/>
    <property type="match status" value="1"/>
</dbReference>
<evidence type="ECO:0000256" key="5">
    <source>
        <dbReference type="ARBA" id="ARBA00049117"/>
    </source>
</evidence>
<evidence type="ECO:0000313" key="8">
    <source>
        <dbReference type="Proteomes" id="UP000239203"/>
    </source>
</evidence>
<dbReference type="GO" id="GO:0016787">
    <property type="term" value="F:hydrolase activity"/>
    <property type="evidence" value="ECO:0007669"/>
    <property type="project" value="UniProtKB-KW"/>
</dbReference>
<dbReference type="EMBL" id="PTIX01000004">
    <property type="protein sequence ID" value="PPK69157.1"/>
    <property type="molecule type" value="Genomic_DNA"/>
</dbReference>
<evidence type="ECO:0000313" key="7">
    <source>
        <dbReference type="EMBL" id="PPK69157.1"/>
    </source>
</evidence>
<evidence type="ECO:0000259" key="6">
    <source>
        <dbReference type="SMART" id="SM00833"/>
    </source>
</evidence>
<dbReference type="SMART" id="SM00833">
    <property type="entry name" value="CobW_C"/>
    <property type="match status" value="1"/>
</dbReference>
<evidence type="ECO:0000256" key="2">
    <source>
        <dbReference type="ARBA" id="ARBA00022801"/>
    </source>
</evidence>
<reference evidence="7 8" key="1">
    <citation type="submission" date="2018-02" db="EMBL/GenBank/DDBJ databases">
        <title>Genomic Encyclopedia of Archaeal and Bacterial Type Strains, Phase II (KMG-II): from individual species to whole genera.</title>
        <authorList>
            <person name="Goeker M."/>
        </authorList>
    </citation>
    <scope>NUCLEOTIDE SEQUENCE [LARGE SCALE GENOMIC DNA]</scope>
    <source>
        <strain evidence="7 8">YU 961-1</strain>
    </source>
</reference>
<keyword evidence="1" id="KW-0547">Nucleotide-binding</keyword>
<dbReference type="InterPro" id="IPR051316">
    <property type="entry name" value="Zinc-reg_GTPase_activator"/>
</dbReference>
<accession>A0A2S6GVE1</accession>
<sequence length="356" mass="38396">MAPAGSGRPAGATPRSGPAEIIRVHYPRRVHIPVVVVAGFLGSGKTTLLNHLLRTAGGLRIGVVVNDFGKVNIDAMTVAAQVDSMVTLGNGCLCCAVDAADLDAMLDRIARPDGPVDVIVVEASGLAEPPAMVRLVLASENPHIRYGGLVEVVDAAEFPATRERHPQLDRHIKQADLVLLNKVDRAADGVLELVRDLAGGVPVVPTEYGRVDPGLLFDRVARVEPEVRQLTLDDLLPHEEHVHAGYSSVEFADPRPMNPLRFARFLAERPAGVYRMKGFAHFGVPGFEEPYLVQTVGKAVWLAAAPEAKRRNELVVIGSELDESALRRGLDESLEDAPESVDPLDMASITRFLPRV</sequence>
<dbReference type="InterPro" id="IPR011629">
    <property type="entry name" value="CobW-like_C"/>
</dbReference>
<dbReference type="Gene3D" id="3.30.1220.10">
    <property type="entry name" value="CobW-like, C-terminal domain"/>
    <property type="match status" value="1"/>
</dbReference>
<dbReference type="GO" id="GO:0005737">
    <property type="term" value="C:cytoplasm"/>
    <property type="evidence" value="ECO:0007669"/>
    <property type="project" value="TreeGrafter"/>
</dbReference>
<comment type="similarity">
    <text evidence="4">Belongs to the SIMIBI class G3E GTPase family. ZNG1 subfamily.</text>
</comment>
<dbReference type="Proteomes" id="UP000239203">
    <property type="component" value="Unassembled WGS sequence"/>
</dbReference>
<keyword evidence="8" id="KW-1185">Reference proteome</keyword>
<dbReference type="OrthoDB" id="9808822at2"/>
<keyword evidence="2" id="KW-0378">Hydrolase</keyword>
<evidence type="ECO:0000256" key="4">
    <source>
        <dbReference type="ARBA" id="ARBA00034320"/>
    </source>
</evidence>
<dbReference type="PANTHER" id="PTHR13748">
    <property type="entry name" value="COBW-RELATED"/>
    <property type="match status" value="1"/>
</dbReference>
<dbReference type="InterPro" id="IPR027417">
    <property type="entry name" value="P-loop_NTPase"/>
</dbReference>
<keyword evidence="3" id="KW-0143">Chaperone</keyword>
<comment type="catalytic activity">
    <reaction evidence="5">
        <text>GTP + H2O = GDP + phosphate + H(+)</text>
        <dbReference type="Rhea" id="RHEA:19669"/>
        <dbReference type="ChEBI" id="CHEBI:15377"/>
        <dbReference type="ChEBI" id="CHEBI:15378"/>
        <dbReference type="ChEBI" id="CHEBI:37565"/>
        <dbReference type="ChEBI" id="CHEBI:43474"/>
        <dbReference type="ChEBI" id="CHEBI:58189"/>
    </reaction>
    <physiologicalReaction direction="left-to-right" evidence="5">
        <dbReference type="Rhea" id="RHEA:19670"/>
    </physiologicalReaction>
</comment>
<dbReference type="InterPro" id="IPR036627">
    <property type="entry name" value="CobW-likC_sf"/>
</dbReference>
<protein>
    <submittedName>
        <fullName evidence="7">G3E family GTPase</fullName>
    </submittedName>
</protein>
<name>A0A2S6GVE1_9PSEU</name>
<proteinExistence type="inferred from homology"/>
<organism evidence="7 8">
    <name type="scientific">Actinokineospora auranticolor</name>
    <dbReference type="NCBI Taxonomy" id="155976"/>
    <lineage>
        <taxon>Bacteria</taxon>
        <taxon>Bacillati</taxon>
        <taxon>Actinomycetota</taxon>
        <taxon>Actinomycetes</taxon>
        <taxon>Pseudonocardiales</taxon>
        <taxon>Pseudonocardiaceae</taxon>
        <taxon>Actinokineospora</taxon>
    </lineage>
</organism>
<dbReference type="PANTHER" id="PTHR13748:SF62">
    <property type="entry name" value="COBW DOMAIN-CONTAINING PROTEIN"/>
    <property type="match status" value="1"/>
</dbReference>
<evidence type="ECO:0000256" key="3">
    <source>
        <dbReference type="ARBA" id="ARBA00023186"/>
    </source>
</evidence>
<dbReference type="CDD" id="cd03112">
    <property type="entry name" value="CobW-like"/>
    <property type="match status" value="1"/>
</dbReference>
<dbReference type="AlphaFoldDB" id="A0A2S6GVE1"/>